<dbReference type="AlphaFoldDB" id="A0A4S2JYE2"/>
<name>A0A4S2JYE2_9HYME</name>
<accession>A0A4S2JYE2</accession>
<evidence type="ECO:0000313" key="2">
    <source>
        <dbReference type="EMBL" id="TGZ41795.1"/>
    </source>
</evidence>
<reference evidence="2 3" key="1">
    <citation type="journal article" date="2019" name="Philos. Trans. R. Soc. Lond., B, Biol. Sci.">
        <title>Ant behaviour and brain gene expression of defending hosts depend on the ecological success of the intruding social parasite.</title>
        <authorList>
            <person name="Kaur R."/>
            <person name="Stoldt M."/>
            <person name="Jongepier E."/>
            <person name="Feldmeyer B."/>
            <person name="Menzel F."/>
            <person name="Bornberg-Bauer E."/>
            <person name="Foitzik S."/>
        </authorList>
    </citation>
    <scope>NUCLEOTIDE SEQUENCE [LARGE SCALE GENOMIC DNA]</scope>
    <source>
        <tissue evidence="2">Whole body</tissue>
    </source>
</reference>
<evidence type="ECO:0000256" key="1">
    <source>
        <dbReference type="SAM" id="MobiDB-lite"/>
    </source>
</evidence>
<dbReference type="Proteomes" id="UP000310200">
    <property type="component" value="Unassembled WGS sequence"/>
</dbReference>
<organism evidence="2 3">
    <name type="scientific">Temnothorax longispinosus</name>
    <dbReference type="NCBI Taxonomy" id="300112"/>
    <lineage>
        <taxon>Eukaryota</taxon>
        <taxon>Metazoa</taxon>
        <taxon>Ecdysozoa</taxon>
        <taxon>Arthropoda</taxon>
        <taxon>Hexapoda</taxon>
        <taxon>Insecta</taxon>
        <taxon>Pterygota</taxon>
        <taxon>Neoptera</taxon>
        <taxon>Endopterygota</taxon>
        <taxon>Hymenoptera</taxon>
        <taxon>Apocrita</taxon>
        <taxon>Aculeata</taxon>
        <taxon>Formicoidea</taxon>
        <taxon>Formicidae</taxon>
        <taxon>Myrmicinae</taxon>
        <taxon>Temnothorax</taxon>
    </lineage>
</organism>
<protein>
    <submittedName>
        <fullName evidence="2">Uncharacterized protein</fullName>
    </submittedName>
</protein>
<keyword evidence="3" id="KW-1185">Reference proteome</keyword>
<feature type="region of interest" description="Disordered" evidence="1">
    <location>
        <begin position="1"/>
        <end position="35"/>
    </location>
</feature>
<sequence length="57" mass="6505">MDGAPFRRGAQCPVPSRSPCRRLLSHSRGSSTHGHMTVTHIPRFRYAALRFTVRDIR</sequence>
<comment type="caution">
    <text evidence="2">The sequence shown here is derived from an EMBL/GenBank/DDBJ whole genome shotgun (WGS) entry which is preliminary data.</text>
</comment>
<evidence type="ECO:0000313" key="3">
    <source>
        <dbReference type="Proteomes" id="UP000310200"/>
    </source>
</evidence>
<gene>
    <name evidence="2" type="ORF">DBV15_10949</name>
</gene>
<proteinExistence type="predicted"/>
<dbReference type="EMBL" id="QBLH01003228">
    <property type="protein sequence ID" value="TGZ41795.1"/>
    <property type="molecule type" value="Genomic_DNA"/>
</dbReference>